<keyword evidence="4" id="KW-0813">Transport</keyword>
<dbReference type="SUPFAM" id="SSF52218">
    <property type="entry name" value="Flavoproteins"/>
    <property type="match status" value="1"/>
</dbReference>
<dbReference type="SMART" id="SM00849">
    <property type="entry name" value="Lactamase_B"/>
    <property type="match status" value="1"/>
</dbReference>
<dbReference type="Pfam" id="PF19583">
    <property type="entry name" value="ODP"/>
    <property type="match status" value="1"/>
</dbReference>
<evidence type="ECO:0000313" key="9">
    <source>
        <dbReference type="EMBL" id="MBD6617517.1"/>
    </source>
</evidence>
<evidence type="ECO:0000313" key="10">
    <source>
        <dbReference type="Proteomes" id="UP001165986"/>
    </source>
</evidence>
<comment type="caution">
    <text evidence="9">The sequence shown here is derived from an EMBL/GenBank/DDBJ whole genome shotgun (WGS) entry which is preliminary data.</text>
</comment>
<dbReference type="Gene3D" id="2.30.110.10">
    <property type="entry name" value="Electron Transport, Fmn-binding Protein, Chain A"/>
    <property type="match status" value="1"/>
</dbReference>
<accession>A0AA40VRU6</accession>
<dbReference type="SUPFAM" id="SSF50475">
    <property type="entry name" value="FMN-binding split barrel"/>
    <property type="match status" value="1"/>
</dbReference>
<dbReference type="Pfam" id="PF00258">
    <property type="entry name" value="Flavodoxin_1"/>
    <property type="match status" value="1"/>
</dbReference>
<organism evidence="9 10">
    <name type="scientific">Komarekiella delphini-convector SJRDD-AB1</name>
    <dbReference type="NCBI Taxonomy" id="2593771"/>
    <lineage>
        <taxon>Bacteria</taxon>
        <taxon>Bacillati</taxon>
        <taxon>Cyanobacteriota</taxon>
        <taxon>Cyanophyceae</taxon>
        <taxon>Nostocales</taxon>
        <taxon>Nostocaceae</taxon>
        <taxon>Komarekiella</taxon>
        <taxon>Komarekiella delphini-convector</taxon>
    </lineage>
</organism>
<dbReference type="PROSITE" id="PS50902">
    <property type="entry name" value="FLAVODOXIN_LIKE"/>
    <property type="match status" value="1"/>
</dbReference>
<evidence type="ECO:0000256" key="7">
    <source>
        <dbReference type="ARBA" id="ARBA00025633"/>
    </source>
</evidence>
<dbReference type="AlphaFoldDB" id="A0AA40VRU6"/>
<comment type="function">
    <text evidence="7">Mediates electron transfer from NADH to oxygen, reducing it to water. This modular protein has 3 redox cofactors, in other organisms the same activity requires 2 or 3 proteins.</text>
</comment>
<evidence type="ECO:0000256" key="2">
    <source>
        <dbReference type="ARBA" id="ARBA00006098"/>
    </source>
</evidence>
<dbReference type="CDD" id="cd07709">
    <property type="entry name" value="flavodiiron_proteins_MBL-fold"/>
    <property type="match status" value="1"/>
</dbReference>
<sequence>MSVATLTPNRKRDVQVVEIGKDTLILRSRTWERLKFEVEYSRQRGTTANSYLIQGDKKALIDPPGESFTEIYLEQLAQHLDFNTLDYIILGHVNPNRRATLKVLLSQATQATLICSRPAANAIKTAFPEWESRIQSVRSEDTLDLGQGHYLSFITVPTPRWADGLCTYDPITKILYTDKFFGAHICEDSLFDEDWKGLDAERHYYFDCLHAPQAKQVEVALEKFSVFGAKCYAPAHGPVVRYSLSRFTYDYRQWCQGQKSQELSVALLYASAYGNTATLANAIAQGLIENGVNVESINCELADSTEITRIVEACDGFIIGSPTLGGHAPTQIQTALGIALSSAAKTKLAGVFGSYGWSGEAIDVLEGKLKDANYRLGFETIRVRFSPTPEILQQCQQAGASFAQNLKKTKKLRTPRQVLTETQVDRTEQAVGRIIGSLCVVTTRDEETHKGVLTSWVSQATFNPPGIMIAVAQEQNADLMRHPGDKFVLNILKEGRNIRRYFSRQSTLGDNPFANLSTQTALNGCLILNEALAYLECTVTNQLECGDRWLIYAVVDKGEVLENEGVTALEHRKSGSYY</sequence>
<evidence type="ECO:0000259" key="8">
    <source>
        <dbReference type="PROSITE" id="PS50902"/>
    </source>
</evidence>
<dbReference type="InterPro" id="IPR008254">
    <property type="entry name" value="Flavodoxin/NO_synth"/>
</dbReference>
<protein>
    <submittedName>
        <fullName evidence="9">Flavin oxidoreductase</fullName>
    </submittedName>
</protein>
<evidence type="ECO:0000256" key="1">
    <source>
        <dbReference type="ARBA" id="ARBA00001962"/>
    </source>
</evidence>
<comment type="similarity">
    <text evidence="2">In the C-terminal section; belongs to the flavodoxin reductase family.</text>
</comment>
<feature type="domain" description="Flavodoxin-like" evidence="8">
    <location>
        <begin position="265"/>
        <end position="403"/>
    </location>
</feature>
<dbReference type="InterPro" id="IPR045761">
    <property type="entry name" value="ODP_dom"/>
</dbReference>
<comment type="similarity">
    <text evidence="3">In the N-terminal section; belongs to the zinc metallo-hydrolase group 3 family.</text>
</comment>
<keyword evidence="5" id="KW-0249">Electron transport</keyword>
<dbReference type="GO" id="GO:0010181">
    <property type="term" value="F:FMN binding"/>
    <property type="evidence" value="ECO:0007669"/>
    <property type="project" value="InterPro"/>
</dbReference>
<dbReference type="EMBL" id="VJXY01000017">
    <property type="protein sequence ID" value="MBD6617517.1"/>
    <property type="molecule type" value="Genomic_DNA"/>
</dbReference>
<keyword evidence="6" id="KW-0560">Oxidoreductase</keyword>
<dbReference type="InterPro" id="IPR002563">
    <property type="entry name" value="Flavin_Rdtase-like_dom"/>
</dbReference>
<dbReference type="Pfam" id="PF01613">
    <property type="entry name" value="Flavin_Reduct"/>
    <property type="match status" value="1"/>
</dbReference>
<dbReference type="InterPro" id="IPR036866">
    <property type="entry name" value="RibonucZ/Hydroxyglut_hydro"/>
</dbReference>
<evidence type="ECO:0000256" key="4">
    <source>
        <dbReference type="ARBA" id="ARBA00022448"/>
    </source>
</evidence>
<name>A0AA40VRU6_9NOST</name>
<proteinExistence type="inferred from homology"/>
<evidence type="ECO:0000256" key="3">
    <source>
        <dbReference type="ARBA" id="ARBA00007121"/>
    </source>
</evidence>
<dbReference type="SUPFAM" id="SSF56281">
    <property type="entry name" value="Metallo-hydrolase/oxidoreductase"/>
    <property type="match status" value="1"/>
</dbReference>
<dbReference type="PROSITE" id="PS00201">
    <property type="entry name" value="FLAVODOXIN"/>
    <property type="match status" value="1"/>
</dbReference>
<dbReference type="InterPro" id="IPR001279">
    <property type="entry name" value="Metallo-B-lactamas"/>
</dbReference>
<reference evidence="9" key="1">
    <citation type="submission" date="2019-07" db="EMBL/GenBank/DDBJ databases">
        <title>Toxilogical consequences of a new and cryptic species of cyanobacteria (Komarekiella delphini-convector) recovered from the epidermis of a bottlenose dolphin and 1500 ft. in the air.</title>
        <authorList>
            <person name="Brown A.O."/>
            <person name="Dvorak P."/>
            <person name="Villanueva C.D."/>
            <person name="Foss A.J."/>
            <person name="Garvey A.D."/>
            <person name="Gibson Q.A."/>
            <person name="Johansen J.R."/>
            <person name="Casamatta D.A."/>
        </authorList>
    </citation>
    <scope>NUCLEOTIDE SEQUENCE</scope>
    <source>
        <strain evidence="9">SJRDD-AB1</strain>
    </source>
</reference>
<dbReference type="InterPro" id="IPR029039">
    <property type="entry name" value="Flavoprotein-like_sf"/>
</dbReference>
<dbReference type="Proteomes" id="UP001165986">
    <property type="component" value="Unassembled WGS sequence"/>
</dbReference>
<gene>
    <name evidence="9" type="ORF">FNW02_17215</name>
</gene>
<dbReference type="RefSeq" id="WP_191758730.1">
    <property type="nucleotide sequence ID" value="NZ_VJXY01000017.1"/>
</dbReference>
<evidence type="ECO:0000256" key="6">
    <source>
        <dbReference type="ARBA" id="ARBA00023002"/>
    </source>
</evidence>
<comment type="cofactor">
    <cofactor evidence="1">
        <name>Fe cation</name>
        <dbReference type="ChEBI" id="CHEBI:24875"/>
    </cofactor>
</comment>
<dbReference type="InterPro" id="IPR051285">
    <property type="entry name" value="NADH_oxidoreductase_modular"/>
</dbReference>
<dbReference type="PANTHER" id="PTHR32145:SF32">
    <property type="entry name" value="DIFLAVIN FLAVOPROTEIN A 4-RELATED"/>
    <property type="match status" value="1"/>
</dbReference>
<dbReference type="Gene3D" id="3.40.50.360">
    <property type="match status" value="1"/>
</dbReference>
<dbReference type="GO" id="GO:0016646">
    <property type="term" value="F:oxidoreductase activity, acting on the CH-NH group of donors, NAD or NADP as acceptor"/>
    <property type="evidence" value="ECO:0007669"/>
    <property type="project" value="UniProtKB-ARBA"/>
</dbReference>
<keyword evidence="10" id="KW-1185">Reference proteome</keyword>
<dbReference type="GO" id="GO:0009055">
    <property type="term" value="F:electron transfer activity"/>
    <property type="evidence" value="ECO:0007669"/>
    <property type="project" value="InterPro"/>
</dbReference>
<dbReference type="SMART" id="SM00903">
    <property type="entry name" value="Flavin_Reduct"/>
    <property type="match status" value="1"/>
</dbReference>
<dbReference type="InterPro" id="IPR001226">
    <property type="entry name" value="Flavodoxin_CS"/>
</dbReference>
<dbReference type="PANTHER" id="PTHR32145">
    <property type="entry name" value="DIFLAVIN FLAVOPROTEIN A 2-RELATED"/>
    <property type="match status" value="1"/>
</dbReference>
<dbReference type="InterPro" id="IPR012349">
    <property type="entry name" value="Split_barrel_FMN-bd"/>
</dbReference>
<evidence type="ECO:0000256" key="5">
    <source>
        <dbReference type="ARBA" id="ARBA00022982"/>
    </source>
</evidence>
<dbReference type="Gene3D" id="3.60.15.10">
    <property type="entry name" value="Ribonuclease Z/Hydroxyacylglutathione hydrolase-like"/>
    <property type="match status" value="1"/>
</dbReference>